<dbReference type="AlphaFoldDB" id="A0A8X6ULS1"/>
<name>A0A8X6ULS1_NEPPI</name>
<keyword evidence="3" id="KW-1185">Reference proteome</keyword>
<dbReference type="Pfam" id="PF16087">
    <property type="entry name" value="DUF4817"/>
    <property type="match status" value="1"/>
</dbReference>
<evidence type="ECO:0000313" key="3">
    <source>
        <dbReference type="Proteomes" id="UP000887013"/>
    </source>
</evidence>
<reference evidence="2" key="1">
    <citation type="submission" date="2020-08" db="EMBL/GenBank/DDBJ databases">
        <title>Multicomponent nature underlies the extraordinary mechanical properties of spider dragline silk.</title>
        <authorList>
            <person name="Kono N."/>
            <person name="Nakamura H."/>
            <person name="Mori M."/>
            <person name="Yoshida Y."/>
            <person name="Ohtoshi R."/>
            <person name="Malay A.D."/>
            <person name="Moran D.A.P."/>
            <person name="Tomita M."/>
            <person name="Numata K."/>
            <person name="Arakawa K."/>
        </authorList>
    </citation>
    <scope>NUCLEOTIDE SEQUENCE</scope>
</reference>
<evidence type="ECO:0000313" key="2">
    <source>
        <dbReference type="EMBL" id="GFU22872.1"/>
    </source>
</evidence>
<protein>
    <recommendedName>
        <fullName evidence="1">DUF4817 domain-containing protein</fullName>
    </recommendedName>
</protein>
<organism evidence="2 3">
    <name type="scientific">Nephila pilipes</name>
    <name type="common">Giant wood spider</name>
    <name type="synonym">Nephila maculata</name>
    <dbReference type="NCBI Taxonomy" id="299642"/>
    <lineage>
        <taxon>Eukaryota</taxon>
        <taxon>Metazoa</taxon>
        <taxon>Ecdysozoa</taxon>
        <taxon>Arthropoda</taxon>
        <taxon>Chelicerata</taxon>
        <taxon>Arachnida</taxon>
        <taxon>Araneae</taxon>
        <taxon>Araneomorphae</taxon>
        <taxon>Entelegynae</taxon>
        <taxon>Araneoidea</taxon>
        <taxon>Nephilidae</taxon>
        <taxon>Nephila</taxon>
    </lineage>
</organism>
<dbReference type="Proteomes" id="UP000887013">
    <property type="component" value="Unassembled WGS sequence"/>
</dbReference>
<sequence>MLERIFIVKTFYECNKSPVTVAGAFAKELKVRSDPDRKTITRLIEKLKHTGSVCNNLSHNVGRKATVYPPKVVEKTRGMLARSPRRNRLEKQRKKLALNKKVCRKLSSTS</sequence>
<comment type="caution">
    <text evidence="2">The sequence shown here is derived from an EMBL/GenBank/DDBJ whole genome shotgun (WGS) entry which is preliminary data.</text>
</comment>
<accession>A0A8X6ULS1</accession>
<dbReference type="InterPro" id="IPR032135">
    <property type="entry name" value="DUF4817"/>
</dbReference>
<dbReference type="EMBL" id="BMAW01081091">
    <property type="protein sequence ID" value="GFU22872.1"/>
    <property type="molecule type" value="Genomic_DNA"/>
</dbReference>
<evidence type="ECO:0000259" key="1">
    <source>
        <dbReference type="Pfam" id="PF16087"/>
    </source>
</evidence>
<dbReference type="OrthoDB" id="10040454at2759"/>
<proteinExistence type="predicted"/>
<feature type="domain" description="DUF4817" evidence="1">
    <location>
        <begin position="3"/>
        <end position="53"/>
    </location>
</feature>
<gene>
    <name evidence="2" type="ORF">NPIL_68251</name>
</gene>